<evidence type="ECO:0000313" key="14">
    <source>
        <dbReference type="Proteomes" id="UP001497512"/>
    </source>
</evidence>
<evidence type="ECO:0000256" key="6">
    <source>
        <dbReference type="ARBA" id="ARBA00022737"/>
    </source>
</evidence>
<organism evidence="13 14">
    <name type="scientific">Sphagnum troendelagicum</name>
    <dbReference type="NCBI Taxonomy" id="128251"/>
    <lineage>
        <taxon>Eukaryota</taxon>
        <taxon>Viridiplantae</taxon>
        <taxon>Streptophyta</taxon>
        <taxon>Embryophyta</taxon>
        <taxon>Bryophyta</taxon>
        <taxon>Sphagnophytina</taxon>
        <taxon>Sphagnopsida</taxon>
        <taxon>Sphagnales</taxon>
        <taxon>Sphagnaceae</taxon>
        <taxon>Sphagnum</taxon>
    </lineage>
</organism>
<keyword evidence="7" id="KW-0256">Endoplasmic reticulum</keyword>
<keyword evidence="8" id="KW-0413">Isomerase</keyword>
<dbReference type="InterPro" id="IPR005792">
    <property type="entry name" value="Prot_disulphide_isomerase"/>
</dbReference>
<feature type="compositionally biased region" description="Acidic residues" evidence="10">
    <location>
        <begin position="543"/>
        <end position="556"/>
    </location>
</feature>
<name>A0ABP0UJY2_9BRYO</name>
<evidence type="ECO:0000256" key="2">
    <source>
        <dbReference type="ARBA" id="ARBA00004319"/>
    </source>
</evidence>
<comment type="subcellular location">
    <subcellularLocation>
        <location evidence="2">Endoplasmic reticulum lumen</location>
    </subcellularLocation>
</comment>
<dbReference type="PANTHER" id="PTHR18929">
    <property type="entry name" value="PROTEIN DISULFIDE ISOMERASE"/>
    <property type="match status" value="1"/>
</dbReference>
<keyword evidence="5 11" id="KW-0732">Signal</keyword>
<keyword evidence="6" id="KW-0677">Repeat</keyword>
<feature type="domain" description="Thioredoxin" evidence="12">
    <location>
        <begin position="65"/>
        <end position="188"/>
    </location>
</feature>
<dbReference type="SUPFAM" id="SSF52833">
    <property type="entry name" value="Thioredoxin-like"/>
    <property type="match status" value="4"/>
</dbReference>
<dbReference type="Proteomes" id="UP001497512">
    <property type="component" value="Chromosome 4"/>
</dbReference>
<dbReference type="InterPro" id="IPR013766">
    <property type="entry name" value="Thioredoxin_domain"/>
</dbReference>
<proteinExistence type="inferred from homology"/>
<dbReference type="PANTHER" id="PTHR18929:SF246">
    <property type="entry name" value="PROTEIN DISULFIDE ISOMERASE-LIKE 1-4"/>
    <property type="match status" value="1"/>
</dbReference>
<feature type="signal peptide" evidence="11">
    <location>
        <begin position="1"/>
        <end position="30"/>
    </location>
</feature>
<evidence type="ECO:0000256" key="5">
    <source>
        <dbReference type="ARBA" id="ARBA00022729"/>
    </source>
</evidence>
<evidence type="ECO:0000259" key="12">
    <source>
        <dbReference type="PROSITE" id="PS51352"/>
    </source>
</evidence>
<evidence type="ECO:0000256" key="9">
    <source>
        <dbReference type="ARBA" id="ARBA00023284"/>
    </source>
</evidence>
<dbReference type="EC" id="5.3.4.1" evidence="4"/>
<keyword evidence="9" id="KW-0676">Redox-active center</keyword>
<feature type="chain" id="PRO_5045351783" description="protein disulfide-isomerase" evidence="11">
    <location>
        <begin position="31"/>
        <end position="582"/>
    </location>
</feature>
<evidence type="ECO:0000256" key="11">
    <source>
        <dbReference type="SAM" id="SignalP"/>
    </source>
</evidence>
<feature type="region of interest" description="Disordered" evidence="10">
    <location>
        <begin position="533"/>
        <end position="582"/>
    </location>
</feature>
<dbReference type="PROSITE" id="PS51352">
    <property type="entry name" value="THIOREDOXIN_2"/>
    <property type="match status" value="2"/>
</dbReference>
<dbReference type="Pfam" id="PF13848">
    <property type="entry name" value="Thioredoxin_6"/>
    <property type="match status" value="1"/>
</dbReference>
<evidence type="ECO:0000256" key="1">
    <source>
        <dbReference type="ARBA" id="ARBA00001182"/>
    </source>
</evidence>
<evidence type="ECO:0000256" key="3">
    <source>
        <dbReference type="ARBA" id="ARBA00006347"/>
    </source>
</evidence>
<dbReference type="InterPro" id="IPR017937">
    <property type="entry name" value="Thioredoxin_CS"/>
</dbReference>
<dbReference type="Gene3D" id="3.40.30.10">
    <property type="entry name" value="Glutaredoxin"/>
    <property type="match status" value="4"/>
</dbReference>
<dbReference type="CDD" id="cd02995">
    <property type="entry name" value="PDI_a_PDI_a'_C"/>
    <property type="match status" value="1"/>
</dbReference>
<evidence type="ECO:0000256" key="10">
    <source>
        <dbReference type="SAM" id="MobiDB-lite"/>
    </source>
</evidence>
<keyword evidence="14" id="KW-1185">Reference proteome</keyword>
<reference evidence="13" key="1">
    <citation type="submission" date="2024-02" db="EMBL/GenBank/DDBJ databases">
        <authorList>
            <consortium name="ELIXIR-Norway"/>
            <consortium name="Elixir Norway"/>
        </authorList>
    </citation>
    <scope>NUCLEOTIDE SEQUENCE</scope>
</reference>
<evidence type="ECO:0000256" key="4">
    <source>
        <dbReference type="ARBA" id="ARBA00012723"/>
    </source>
</evidence>
<dbReference type="Pfam" id="PF00085">
    <property type="entry name" value="Thioredoxin"/>
    <property type="match status" value="2"/>
</dbReference>
<dbReference type="PRINTS" id="PR00421">
    <property type="entry name" value="THIOREDOXIN"/>
</dbReference>
<feature type="domain" description="Thioredoxin" evidence="12">
    <location>
        <begin position="405"/>
        <end position="528"/>
    </location>
</feature>
<sequence length="582" mass="65576">MVSSRRQSITLLLLAFCVAVCFLQLRQCCAEKEDGLEFSDHRSFGEEEEEVEDFDDDSYKGYDSEEFDESAFDFSTFGEAVDEKDVVVLGAANFTAFVKANKYVLVEFYAPWCGHCKSLLPEWAKAATILKGEIPLVKVDATRHGDLAREYGVEGYPSLFFFVEGAHRPYTGDRTSGDIVAWVRKKMGPPVEIIKSVSDAEKLLHVDSPLAIAYVEFLEGRHAEEFTAVASEEDGVLFYMTNDDTIALVFGLEKKTPSVVLLKQEDEKVSTFDGTFERKALSNFVSENKIPLVVAFNLETAEWIFQNELIRQVLLLVDPVEYEKIRPAYYEVAKIFRGKILFVLVDLANKEVASPVVDFFMLPADKTSILGFVADEEAHKYLYKGDFSLDSLKNFGDKFLVDDLPLYFKSAPIPEKNDDAVKVVVGHNFDQIVLDDSKDVLLEVYAPWCGHCRALEPVYNELGKVMQNISSIVIAKMDGTQNEHIRVKPEGFPTLLFFPAGKKSENPLSWDAERTVQSFVQLLMKHATIPFTRPEIPERDGGDTDLDSMEGDSEQFDYEKHLGSLPETEISTLSEAELKDEL</sequence>
<comment type="catalytic activity">
    <reaction evidence="1">
        <text>Catalyzes the rearrangement of -S-S- bonds in proteins.</text>
        <dbReference type="EC" id="5.3.4.1"/>
    </reaction>
</comment>
<dbReference type="EMBL" id="OZ019896">
    <property type="protein sequence ID" value="CAK9223323.1"/>
    <property type="molecule type" value="Genomic_DNA"/>
</dbReference>
<dbReference type="PROSITE" id="PS00194">
    <property type="entry name" value="THIOREDOXIN_1"/>
    <property type="match status" value="2"/>
</dbReference>
<gene>
    <name evidence="13" type="ORF">CSSPTR1EN2_LOCUS16774</name>
</gene>
<protein>
    <recommendedName>
        <fullName evidence="4">protein disulfide-isomerase</fullName>
        <ecNumber evidence="4">5.3.4.1</ecNumber>
    </recommendedName>
</protein>
<evidence type="ECO:0000256" key="8">
    <source>
        <dbReference type="ARBA" id="ARBA00023235"/>
    </source>
</evidence>
<comment type="similarity">
    <text evidence="3">Belongs to the protein disulfide isomerase family.</text>
</comment>
<accession>A0ABP0UJY2</accession>
<dbReference type="NCBIfam" id="TIGR01130">
    <property type="entry name" value="ER_PDI_fam"/>
    <property type="match status" value="1"/>
</dbReference>
<dbReference type="CDD" id="cd02982">
    <property type="entry name" value="PDI_b'_family"/>
    <property type="match status" value="1"/>
</dbReference>
<evidence type="ECO:0000313" key="13">
    <source>
        <dbReference type="EMBL" id="CAK9223323.1"/>
    </source>
</evidence>
<dbReference type="InterPro" id="IPR036249">
    <property type="entry name" value="Thioredoxin-like_sf"/>
</dbReference>
<evidence type="ECO:0000256" key="7">
    <source>
        <dbReference type="ARBA" id="ARBA00022824"/>
    </source>
</evidence>
<dbReference type="CDD" id="cd02981">
    <property type="entry name" value="PDI_b_family"/>
    <property type="match status" value="1"/>
</dbReference>